<keyword evidence="3" id="KW-1185">Reference proteome</keyword>
<proteinExistence type="predicted"/>
<protein>
    <submittedName>
        <fullName evidence="2">Uncharacterized protein</fullName>
    </submittedName>
</protein>
<sequence>MFYSYKYVTIYDIQIIKYIFYVLNLYSILMHIIPHPLCAGIYVLEFHKLIHTLCAGIFICFLLLEFFFNFVAGILI</sequence>
<keyword evidence="1" id="KW-1133">Transmembrane helix</keyword>
<feature type="transmembrane region" description="Helical" evidence="1">
    <location>
        <begin position="50"/>
        <end position="75"/>
    </location>
</feature>
<organism evidence="2 3">
    <name type="scientific">Zostera marina</name>
    <name type="common">Eelgrass</name>
    <dbReference type="NCBI Taxonomy" id="29655"/>
    <lineage>
        <taxon>Eukaryota</taxon>
        <taxon>Viridiplantae</taxon>
        <taxon>Streptophyta</taxon>
        <taxon>Embryophyta</taxon>
        <taxon>Tracheophyta</taxon>
        <taxon>Spermatophyta</taxon>
        <taxon>Magnoliopsida</taxon>
        <taxon>Liliopsida</taxon>
        <taxon>Zosteraceae</taxon>
        <taxon>Zostera</taxon>
    </lineage>
</organism>
<reference evidence="3" key="1">
    <citation type="journal article" date="2016" name="Nature">
        <title>The genome of the seagrass Zostera marina reveals angiosperm adaptation to the sea.</title>
        <authorList>
            <person name="Olsen J.L."/>
            <person name="Rouze P."/>
            <person name="Verhelst B."/>
            <person name="Lin Y.-C."/>
            <person name="Bayer T."/>
            <person name="Collen J."/>
            <person name="Dattolo E."/>
            <person name="De Paoli E."/>
            <person name="Dittami S."/>
            <person name="Maumus F."/>
            <person name="Michel G."/>
            <person name="Kersting A."/>
            <person name="Lauritano C."/>
            <person name="Lohaus R."/>
            <person name="Toepel M."/>
            <person name="Tonon T."/>
            <person name="Vanneste K."/>
            <person name="Amirebrahimi M."/>
            <person name="Brakel J."/>
            <person name="Bostroem C."/>
            <person name="Chovatia M."/>
            <person name="Grimwood J."/>
            <person name="Jenkins J.W."/>
            <person name="Jueterbock A."/>
            <person name="Mraz A."/>
            <person name="Stam W.T."/>
            <person name="Tice H."/>
            <person name="Bornberg-Bauer E."/>
            <person name="Green P.J."/>
            <person name="Pearson G.A."/>
            <person name="Procaccini G."/>
            <person name="Duarte C.M."/>
            <person name="Schmutz J."/>
            <person name="Reusch T.B.H."/>
            <person name="Van de Peer Y."/>
        </authorList>
    </citation>
    <scope>NUCLEOTIDE SEQUENCE [LARGE SCALE GENOMIC DNA]</scope>
    <source>
        <strain evidence="3">cv. Finnish</strain>
    </source>
</reference>
<dbReference type="AlphaFoldDB" id="A0A0K9PFR3"/>
<evidence type="ECO:0000313" key="2">
    <source>
        <dbReference type="EMBL" id="KMZ67077.1"/>
    </source>
</evidence>
<dbReference type="EMBL" id="LFYR01000932">
    <property type="protein sequence ID" value="KMZ67077.1"/>
    <property type="molecule type" value="Genomic_DNA"/>
</dbReference>
<evidence type="ECO:0000313" key="3">
    <source>
        <dbReference type="Proteomes" id="UP000036987"/>
    </source>
</evidence>
<keyword evidence="1" id="KW-0472">Membrane</keyword>
<keyword evidence="1" id="KW-0812">Transmembrane</keyword>
<name>A0A0K9PFR3_ZOSMR</name>
<dbReference type="Proteomes" id="UP000036987">
    <property type="component" value="Unassembled WGS sequence"/>
</dbReference>
<feature type="transmembrane region" description="Helical" evidence="1">
    <location>
        <begin position="21"/>
        <end position="44"/>
    </location>
</feature>
<gene>
    <name evidence="2" type="ORF">ZOSMA_27G01310</name>
</gene>
<accession>A0A0K9PFR3</accession>
<evidence type="ECO:0000256" key="1">
    <source>
        <dbReference type="SAM" id="Phobius"/>
    </source>
</evidence>
<comment type="caution">
    <text evidence="2">The sequence shown here is derived from an EMBL/GenBank/DDBJ whole genome shotgun (WGS) entry which is preliminary data.</text>
</comment>